<dbReference type="InterPro" id="IPR006086">
    <property type="entry name" value="XPG-I_dom"/>
</dbReference>
<comment type="subunit">
    <text evidence="10">Interacts with PCNA. PCNA stimulates the nuclease activity without altering cleavage specificity.</text>
</comment>
<dbReference type="SMART" id="SM00485">
    <property type="entry name" value="XPGN"/>
    <property type="match status" value="1"/>
</dbReference>
<accession>A0A2R6B174</accession>
<dbReference type="EC" id="3.1.-.-" evidence="10"/>
<dbReference type="InterPro" id="IPR019974">
    <property type="entry name" value="XPG_CS"/>
</dbReference>
<dbReference type="Pfam" id="PF00867">
    <property type="entry name" value="XPG_I"/>
    <property type="match status" value="1"/>
</dbReference>
<evidence type="ECO:0000256" key="1">
    <source>
        <dbReference type="ARBA" id="ARBA00022705"/>
    </source>
</evidence>
<feature type="binding site" evidence="10">
    <location>
        <position position="236"/>
    </location>
    <ligand>
        <name>Mg(2+)</name>
        <dbReference type="ChEBI" id="CHEBI:18420"/>
        <label>2</label>
    </ligand>
</feature>
<keyword evidence="5 10" id="KW-0227">DNA damage</keyword>
<evidence type="ECO:0000256" key="3">
    <source>
        <dbReference type="ARBA" id="ARBA00022723"/>
    </source>
</evidence>
<evidence type="ECO:0000256" key="9">
    <source>
        <dbReference type="ARBA" id="ARBA00023204"/>
    </source>
</evidence>
<dbReference type="Pfam" id="PF00752">
    <property type="entry name" value="XPG_N"/>
    <property type="match status" value="1"/>
</dbReference>
<organism evidence="13 14">
    <name type="scientific">Candidatus Marsarchaeota G2 archaeon ECH_B_SAG-M15</name>
    <dbReference type="NCBI Taxonomy" id="1978162"/>
    <lineage>
        <taxon>Archaea</taxon>
        <taxon>Candidatus Marsarchaeota</taxon>
        <taxon>Candidatus Marsarchaeota group 2</taxon>
    </lineage>
</organism>
<dbReference type="GO" id="GO:0008409">
    <property type="term" value="F:5'-3' exonuclease activity"/>
    <property type="evidence" value="ECO:0007669"/>
    <property type="project" value="UniProtKB-UniRule"/>
</dbReference>
<evidence type="ECO:0000256" key="7">
    <source>
        <dbReference type="ARBA" id="ARBA00022839"/>
    </source>
</evidence>
<evidence type="ECO:0000313" key="13">
    <source>
        <dbReference type="EMBL" id="PSN92392.1"/>
    </source>
</evidence>
<evidence type="ECO:0000313" key="14">
    <source>
        <dbReference type="Proteomes" id="UP000240490"/>
    </source>
</evidence>
<dbReference type="GO" id="GO:0043137">
    <property type="term" value="P:DNA replication, removal of RNA primer"/>
    <property type="evidence" value="ECO:0007669"/>
    <property type="project" value="UniProtKB-UniRule"/>
</dbReference>
<dbReference type="GO" id="GO:0017108">
    <property type="term" value="F:5'-flap endonuclease activity"/>
    <property type="evidence" value="ECO:0007669"/>
    <property type="project" value="UniProtKB-UniRule"/>
</dbReference>
<dbReference type="Gene3D" id="3.40.50.1010">
    <property type="entry name" value="5'-nuclease"/>
    <property type="match status" value="1"/>
</dbReference>
<keyword evidence="1 10" id="KW-0235">DNA replication</keyword>
<evidence type="ECO:0000256" key="6">
    <source>
        <dbReference type="ARBA" id="ARBA00022801"/>
    </source>
</evidence>
<keyword evidence="2 10" id="KW-0540">Nuclease</keyword>
<keyword evidence="7 10" id="KW-0269">Exonuclease</keyword>
<dbReference type="InterPro" id="IPR029060">
    <property type="entry name" value="PIN-like_dom_sf"/>
</dbReference>
<dbReference type="HAMAP" id="MF_00614">
    <property type="entry name" value="Fen"/>
    <property type="match status" value="1"/>
</dbReference>
<keyword evidence="3 10" id="KW-0479">Metal-binding</keyword>
<feature type="domain" description="XPG-I" evidence="11">
    <location>
        <begin position="140"/>
        <end position="221"/>
    </location>
</feature>
<comment type="function">
    <text evidence="10">Structure-specific nuclease with 5'-flap endonuclease and 5'-3' exonuclease activities involved in DNA replication and repair. During DNA replication, cleaves the 5'-overhanging flap structure that is generated by displacement synthesis when DNA polymerase encounters the 5'-end of a downstream Okazaki fragment. Binds the unpaired 3'-DNA end and kinks the DNA to facilitate 5' cleavage specificity. Cleaves one nucleotide into the double-stranded DNA from the junction in flap DNA, leaving a nick for ligation. Also involved in the base excision repair (BER) pathway. Acts as a genome stabilization factor that prevents flaps from equilibrating into structurs that lead to duplications and deletions. Also possesses 5'-3' exonuclease activity on nicked or gapped double-stranded DNA.</text>
</comment>
<dbReference type="SUPFAM" id="SSF47807">
    <property type="entry name" value="5' to 3' exonuclease, C-terminal subdomain"/>
    <property type="match status" value="1"/>
</dbReference>
<keyword evidence="6 10" id="KW-0378">Hydrolase</keyword>
<evidence type="ECO:0000256" key="4">
    <source>
        <dbReference type="ARBA" id="ARBA00022759"/>
    </source>
</evidence>
<evidence type="ECO:0000259" key="11">
    <source>
        <dbReference type="SMART" id="SM00484"/>
    </source>
</evidence>
<gene>
    <name evidence="10" type="primary">fen</name>
    <name evidence="13" type="ORF">B9Q08_01430</name>
</gene>
<feature type="binding site" evidence="10">
    <location>
        <position position="152"/>
    </location>
    <ligand>
        <name>Mg(2+)</name>
        <dbReference type="ChEBI" id="CHEBI:18420"/>
        <label>1</label>
    </ligand>
</feature>
<comment type="caution">
    <text evidence="10">Lacks conserved residue(s) required for the propagation of feature annotation.</text>
</comment>
<dbReference type="AlphaFoldDB" id="A0A2R6B174"/>
<dbReference type="PROSITE" id="PS00841">
    <property type="entry name" value="XPG_1"/>
    <property type="match status" value="1"/>
</dbReference>
<dbReference type="PANTHER" id="PTHR11081">
    <property type="entry name" value="FLAP ENDONUCLEASE FAMILY MEMBER"/>
    <property type="match status" value="1"/>
</dbReference>
<name>A0A2R6B174_9ARCH</name>
<dbReference type="InterPro" id="IPR006085">
    <property type="entry name" value="XPG_DNA_repair_N"/>
</dbReference>
<dbReference type="GO" id="GO:0006281">
    <property type="term" value="P:DNA repair"/>
    <property type="evidence" value="ECO:0007669"/>
    <property type="project" value="UniProtKB-UniRule"/>
</dbReference>
<keyword evidence="8 10" id="KW-0460">Magnesium</keyword>
<keyword evidence="9 10" id="KW-0234">DNA repair</keyword>
<keyword evidence="4 10" id="KW-0255">Endonuclease</keyword>
<evidence type="ECO:0000256" key="10">
    <source>
        <dbReference type="HAMAP-Rule" id="MF_00614"/>
    </source>
</evidence>
<evidence type="ECO:0000256" key="5">
    <source>
        <dbReference type="ARBA" id="ARBA00022763"/>
    </source>
</evidence>
<dbReference type="InterPro" id="IPR036279">
    <property type="entry name" value="5-3_exonuclease_C_sf"/>
</dbReference>
<feature type="region of interest" description="Interaction with PCNA" evidence="10">
    <location>
        <begin position="333"/>
        <end position="341"/>
    </location>
</feature>
<dbReference type="InterPro" id="IPR006084">
    <property type="entry name" value="XPG/Rad2"/>
</dbReference>
<comment type="caution">
    <text evidence="13">The sequence shown here is derived from an EMBL/GenBank/DDBJ whole genome shotgun (WGS) entry which is preliminary data.</text>
</comment>
<dbReference type="GO" id="GO:0003677">
    <property type="term" value="F:DNA binding"/>
    <property type="evidence" value="ECO:0007669"/>
    <property type="project" value="UniProtKB-UniRule"/>
</dbReference>
<dbReference type="NCBIfam" id="TIGR03674">
    <property type="entry name" value="fen_arch"/>
    <property type="match status" value="1"/>
</dbReference>
<dbReference type="Proteomes" id="UP000240490">
    <property type="component" value="Unassembled WGS sequence"/>
</dbReference>
<feature type="binding site" evidence="10">
    <location>
        <position position="27"/>
    </location>
    <ligand>
        <name>Mg(2+)</name>
        <dbReference type="ChEBI" id="CHEBI:18420"/>
        <label>1</label>
    </ligand>
</feature>
<feature type="region of interest" description="N-domain" evidence="10">
    <location>
        <begin position="1"/>
        <end position="98"/>
    </location>
</feature>
<evidence type="ECO:0000256" key="2">
    <source>
        <dbReference type="ARBA" id="ARBA00022722"/>
    </source>
</evidence>
<feature type="binding site" evidence="10">
    <location>
        <position position="175"/>
    </location>
    <ligand>
        <name>Mg(2+)</name>
        <dbReference type="ChEBI" id="CHEBI:18420"/>
        <label>2</label>
    </ligand>
</feature>
<dbReference type="GO" id="GO:0000287">
    <property type="term" value="F:magnesium ion binding"/>
    <property type="evidence" value="ECO:0007669"/>
    <property type="project" value="UniProtKB-UniRule"/>
</dbReference>
<dbReference type="PANTHER" id="PTHR11081:SF9">
    <property type="entry name" value="FLAP ENDONUCLEASE 1"/>
    <property type="match status" value="1"/>
</dbReference>
<comment type="similarity">
    <text evidence="10">Belongs to the XPG/RAD2 endonuclease family. FEN1 subfamily.</text>
</comment>
<dbReference type="PRINTS" id="PR00853">
    <property type="entry name" value="XPGRADSUPER"/>
</dbReference>
<dbReference type="CDD" id="cd09867">
    <property type="entry name" value="PIN_FEN1"/>
    <property type="match status" value="1"/>
</dbReference>
<feature type="domain" description="XPG N-terminal" evidence="12">
    <location>
        <begin position="1"/>
        <end position="101"/>
    </location>
</feature>
<dbReference type="SMART" id="SM00484">
    <property type="entry name" value="XPGI"/>
    <property type="match status" value="1"/>
</dbReference>
<feature type="binding site" evidence="10">
    <location>
        <position position="154"/>
    </location>
    <ligand>
        <name>Mg(2+)</name>
        <dbReference type="ChEBI" id="CHEBI:18420"/>
        <label>1</label>
    </ligand>
</feature>
<dbReference type="FunFam" id="3.40.50.1010:FF:000016">
    <property type="entry name" value="Flap endonuclease 1"/>
    <property type="match status" value="1"/>
</dbReference>
<protein>
    <recommendedName>
        <fullName evidence="10">Flap endonuclease 1</fullName>
        <shortName evidence="10">FEN-1</shortName>
        <ecNumber evidence="10">3.1.-.-</ecNumber>
    </recommendedName>
    <alternativeName>
        <fullName evidence="10">Flap structure-specific endonuclease 1</fullName>
    </alternativeName>
</protein>
<dbReference type="InterPro" id="IPR023426">
    <property type="entry name" value="Flap_endonuc"/>
</dbReference>
<reference evidence="13 14" key="1">
    <citation type="submission" date="2017-04" db="EMBL/GenBank/DDBJ databases">
        <title>Novel microbial lineages endemic to geothermal iron-oxide mats fill important gaps in the evolutionary history of Archaea.</title>
        <authorList>
            <person name="Jay Z.J."/>
            <person name="Beam J.P."/>
            <person name="Dlakic M."/>
            <person name="Rusch D.B."/>
            <person name="Kozubal M.A."/>
            <person name="Inskeep W.P."/>
        </authorList>
    </citation>
    <scope>NUCLEOTIDE SEQUENCE [LARGE SCALE GENOMIC DNA]</scope>
    <source>
        <strain evidence="13">ECH_B_SAG-M15</strain>
    </source>
</reference>
<dbReference type="SUPFAM" id="SSF88723">
    <property type="entry name" value="PIN domain-like"/>
    <property type="match status" value="1"/>
</dbReference>
<dbReference type="Gene3D" id="1.10.150.20">
    <property type="entry name" value="5' to 3' exonuclease, C-terminal subdomain"/>
    <property type="match status" value="1"/>
</dbReference>
<evidence type="ECO:0000256" key="8">
    <source>
        <dbReference type="ARBA" id="ARBA00022842"/>
    </source>
</evidence>
<dbReference type="InterPro" id="IPR019973">
    <property type="entry name" value="Flap_endonuc_arc"/>
</dbReference>
<sequence>MGVDLGEIVPRKVVDLTQLPKSKVAVDAYNALYQFLTIIRQPDGTPLLDSHGRITSHLQGLFYRTINLVELGLKPIYVFDGEVLPLKKREIEQRVQRKEKAKIEASQALQEGHYDVAYRKSMQAASLTKEMVAQAKQLLTYMGIPFVQAPYEGEAQAAKLVIDGQAYACASQDYDALLFGAPRLIRNLTISGKRKLPGRNQYVEVKPELIYLDEVLKDTGLTRRQLVEVGILIGTDYNPEGFPGIGPKTALQLIKKHSSIYEALKERGLEAEFDVEALINEFLQPRVSQTYEIKWGDVDADGVRSFLCQEHDFSQERVDAALQRYISALDKPEQKSLDSWFSAA</sequence>
<proteinExistence type="inferred from homology"/>
<comment type="cofactor">
    <cofactor evidence="10">
        <name>Mg(2+)</name>
        <dbReference type="ChEBI" id="CHEBI:18420"/>
    </cofactor>
    <text evidence="10">Binds 2 magnesium ions per subunit. They probably participate in the reaction catalyzed by the enzyme. May bind an additional third magnesium ion after substrate binding.</text>
</comment>
<feature type="binding site" evidence="10">
    <location>
        <position position="173"/>
    </location>
    <ligand>
        <name>Mg(2+)</name>
        <dbReference type="ChEBI" id="CHEBI:18420"/>
        <label>2</label>
    </ligand>
</feature>
<evidence type="ECO:0000259" key="12">
    <source>
        <dbReference type="SMART" id="SM00485"/>
    </source>
</evidence>
<dbReference type="SMART" id="SM00279">
    <property type="entry name" value="HhH2"/>
    <property type="match status" value="1"/>
</dbReference>
<dbReference type="EMBL" id="NEXJ01000024">
    <property type="protein sequence ID" value="PSN92392.1"/>
    <property type="molecule type" value="Genomic_DNA"/>
</dbReference>
<feature type="binding site" evidence="10">
    <location>
        <position position="80"/>
    </location>
    <ligand>
        <name>Mg(2+)</name>
        <dbReference type="ChEBI" id="CHEBI:18420"/>
        <label>1</label>
    </ligand>
</feature>
<dbReference type="InterPro" id="IPR008918">
    <property type="entry name" value="HhH2"/>
</dbReference>